<dbReference type="AlphaFoldDB" id="A0A2T3B8Z0"/>
<gene>
    <name evidence="2" type="ORF">M430DRAFT_40485</name>
</gene>
<evidence type="ECO:0000256" key="1">
    <source>
        <dbReference type="SAM" id="MobiDB-lite"/>
    </source>
</evidence>
<feature type="compositionally biased region" description="Polar residues" evidence="1">
    <location>
        <begin position="76"/>
        <end position="88"/>
    </location>
</feature>
<sequence>MGNKNIRSKQVSVVQRKPSNASSVSSKMESAPLSTVSSDDVFTDNAGVKQAALGKEKLDNQPIGLPFRSYQTGTLKTDNFDPSLSASAGQALPPTMSKKKLSGASPAFVPANRKQFNSSPKSVGQTSVTGLSSQSSPSGYSYKQSSSAFTTPTKVASTVVTTPSTTGYYRSGSPVKAPRSFLTRADKSKKDIIITSSSITHNIVRITEKQLPTGFPYQHRSEEFNPEKYNVVDVVSKMDIKERKDFWEKNWIEIIVDLDEFTDASDSSKVENKSQGLVVKKQNPIVAMMDKFGPEFYEYAHTVFITICIPASMSTSDANTNKTTTASFTKAQQESGPFQAIQSLVTALHQFTQLTHLSIILRTPSNARTPLSLSQLNLALPFYELAFTDWDLRWQTSYMSRSEQVRGWPITYLDKERQKMDRMAEMELQEVVFRRVSRAPMVHHLPFLPRVEKALI</sequence>
<protein>
    <submittedName>
        <fullName evidence="2">Uncharacterized protein</fullName>
    </submittedName>
</protein>
<feature type="compositionally biased region" description="Low complexity" evidence="1">
    <location>
        <begin position="124"/>
        <end position="147"/>
    </location>
</feature>
<name>A0A2T3B8Z0_AMORE</name>
<evidence type="ECO:0000313" key="3">
    <source>
        <dbReference type="Proteomes" id="UP000241818"/>
    </source>
</evidence>
<evidence type="ECO:0000313" key="2">
    <source>
        <dbReference type="EMBL" id="PSS23297.1"/>
    </source>
</evidence>
<dbReference type="GeneID" id="36575482"/>
<dbReference type="RefSeq" id="XP_024723343.1">
    <property type="nucleotide sequence ID" value="XM_024867401.1"/>
</dbReference>
<dbReference type="Proteomes" id="UP000241818">
    <property type="component" value="Unassembled WGS sequence"/>
</dbReference>
<organism evidence="2 3">
    <name type="scientific">Amorphotheca resinae ATCC 22711</name>
    <dbReference type="NCBI Taxonomy" id="857342"/>
    <lineage>
        <taxon>Eukaryota</taxon>
        <taxon>Fungi</taxon>
        <taxon>Dikarya</taxon>
        <taxon>Ascomycota</taxon>
        <taxon>Pezizomycotina</taxon>
        <taxon>Leotiomycetes</taxon>
        <taxon>Helotiales</taxon>
        <taxon>Amorphothecaceae</taxon>
        <taxon>Amorphotheca</taxon>
    </lineage>
</organism>
<feature type="compositionally biased region" description="Polar residues" evidence="1">
    <location>
        <begin position="114"/>
        <end position="123"/>
    </location>
</feature>
<dbReference type="InParanoid" id="A0A2T3B8Z0"/>
<accession>A0A2T3B8Z0</accession>
<feature type="compositionally biased region" description="Polar residues" evidence="1">
    <location>
        <begin position="8"/>
        <end position="40"/>
    </location>
</feature>
<reference evidence="2 3" key="1">
    <citation type="journal article" date="2018" name="New Phytol.">
        <title>Comparative genomics and transcriptomics depict ericoid mycorrhizal fungi as versatile saprotrophs and plant mutualists.</title>
        <authorList>
            <person name="Martino E."/>
            <person name="Morin E."/>
            <person name="Grelet G.A."/>
            <person name="Kuo A."/>
            <person name="Kohler A."/>
            <person name="Daghino S."/>
            <person name="Barry K.W."/>
            <person name="Cichocki N."/>
            <person name="Clum A."/>
            <person name="Dockter R.B."/>
            <person name="Hainaut M."/>
            <person name="Kuo R.C."/>
            <person name="LaButti K."/>
            <person name="Lindahl B.D."/>
            <person name="Lindquist E.A."/>
            <person name="Lipzen A."/>
            <person name="Khouja H.R."/>
            <person name="Magnuson J."/>
            <person name="Murat C."/>
            <person name="Ohm R.A."/>
            <person name="Singer S.W."/>
            <person name="Spatafora J.W."/>
            <person name="Wang M."/>
            <person name="Veneault-Fourrey C."/>
            <person name="Henrissat B."/>
            <person name="Grigoriev I.V."/>
            <person name="Martin F.M."/>
            <person name="Perotto S."/>
        </authorList>
    </citation>
    <scope>NUCLEOTIDE SEQUENCE [LARGE SCALE GENOMIC DNA]</scope>
    <source>
        <strain evidence="2 3">ATCC 22711</strain>
    </source>
</reference>
<feature type="region of interest" description="Disordered" evidence="1">
    <location>
        <begin position="1"/>
        <end position="42"/>
    </location>
</feature>
<dbReference type="OrthoDB" id="3565130at2759"/>
<dbReference type="EMBL" id="KZ679008">
    <property type="protein sequence ID" value="PSS23297.1"/>
    <property type="molecule type" value="Genomic_DNA"/>
</dbReference>
<feature type="region of interest" description="Disordered" evidence="1">
    <location>
        <begin position="76"/>
        <end position="147"/>
    </location>
</feature>
<keyword evidence="3" id="KW-1185">Reference proteome</keyword>
<proteinExistence type="predicted"/>